<feature type="compositionally biased region" description="Low complexity" evidence="3">
    <location>
        <begin position="484"/>
        <end position="498"/>
    </location>
</feature>
<feature type="region of interest" description="Disordered" evidence="3">
    <location>
        <begin position="736"/>
        <end position="776"/>
    </location>
</feature>
<dbReference type="OrthoDB" id="3244603at2759"/>
<feature type="domain" description="YDG" evidence="4">
    <location>
        <begin position="150"/>
        <end position="326"/>
    </location>
</feature>
<organism evidence="5 6">
    <name type="scientific">Trematosphaeria pertusa</name>
    <dbReference type="NCBI Taxonomy" id="390896"/>
    <lineage>
        <taxon>Eukaryota</taxon>
        <taxon>Fungi</taxon>
        <taxon>Dikarya</taxon>
        <taxon>Ascomycota</taxon>
        <taxon>Pezizomycotina</taxon>
        <taxon>Dothideomycetes</taxon>
        <taxon>Pleosporomycetidae</taxon>
        <taxon>Pleosporales</taxon>
        <taxon>Massarineae</taxon>
        <taxon>Trematosphaeriaceae</taxon>
        <taxon>Trematosphaeria</taxon>
    </lineage>
</organism>
<evidence type="ECO:0000256" key="3">
    <source>
        <dbReference type="SAM" id="MobiDB-lite"/>
    </source>
</evidence>
<dbReference type="InterPro" id="IPR003105">
    <property type="entry name" value="SRA_YDG"/>
</dbReference>
<name>A0A6A6IA20_9PLEO</name>
<protein>
    <recommendedName>
        <fullName evidence="4">YDG domain-containing protein</fullName>
    </recommendedName>
</protein>
<feature type="region of interest" description="Disordered" evidence="3">
    <location>
        <begin position="628"/>
        <end position="663"/>
    </location>
</feature>
<accession>A0A6A6IA20</accession>
<evidence type="ECO:0000259" key="4">
    <source>
        <dbReference type="PROSITE" id="PS51015"/>
    </source>
</evidence>
<feature type="compositionally biased region" description="Basic and acidic residues" evidence="3">
    <location>
        <begin position="565"/>
        <end position="577"/>
    </location>
</feature>
<keyword evidence="1 2" id="KW-0539">Nucleus</keyword>
<evidence type="ECO:0000313" key="6">
    <source>
        <dbReference type="Proteomes" id="UP000800094"/>
    </source>
</evidence>
<feature type="compositionally biased region" description="Polar residues" evidence="3">
    <location>
        <begin position="743"/>
        <end position="753"/>
    </location>
</feature>
<dbReference type="PROSITE" id="PS51015">
    <property type="entry name" value="YDG"/>
    <property type="match status" value="1"/>
</dbReference>
<feature type="compositionally biased region" description="Polar residues" evidence="3">
    <location>
        <begin position="547"/>
        <end position="557"/>
    </location>
</feature>
<sequence>MATLTASLCLPTQVSPLLHHLDPPSRHAMALETVPATSPASDLSRQRLRQIATWIRDELDPLVAREGPDVLRADDVLTLHEVFRALRTSTTLSALDLRATGIHKAIIDVAGIATRWPGRLADDCDKIISIWTAKFGRLQDLRPFLYGRGGRLEGIATADEFSKAALLKRWQHICPEKIAPGSSHRQGDLGFKAGSWWINPMFAYHAGLINLHSVEGGITYDKNGAYALLLKDTGELDAPDEMNFTYRCGRGDKGRFRLTAATPKSRAPVRVLRSHSINSIWGPKAGVRYEGLYRVTGWIIRQMRSSDIAGHEYRAGDIVYDIRFERDDPTPMKEVIDRPTATEVDDYSEYKRLRKVHREIHSKGVPAKIDVNAKTKIAPPIPPLAPQLAQPRTLSKTSPSGSRTATFKRAVAAIGETPAISRTSSSKPVSPGAPAALPEELFVAPSRSTLEVPARTTVRPVAYGHTSDSLLSDPHTQPLNLQDSTSTASSNRTANSRTSDIREIAPWIEYDLQLSTPGSGSSPGVVQQQTIAPRPKDITKSRDHGINTPQSVPSSAGGSPRPRTRRDQRSKSIDKKRSLLLLPTSQSPYLKKKESRKSIFVRSGNPMAKYFDGAEDDGSEQDCFSYRSRSRTVSISPKHTSPMARRRQRASSSNGILRPLSPVPLRPASPISPLLLGGRAAISILPSASVAVVSTSSFEQTEFQPSAAVLRDDPFVATSSSRSPLPLPVSLREYISKPRPATAVSTPASTPVSKRNDKDERGNKASMAADRLKGLI</sequence>
<evidence type="ECO:0000256" key="2">
    <source>
        <dbReference type="PROSITE-ProRule" id="PRU00358"/>
    </source>
</evidence>
<dbReference type="Gene3D" id="2.30.280.10">
    <property type="entry name" value="SRA-YDG"/>
    <property type="match status" value="1"/>
</dbReference>
<evidence type="ECO:0000313" key="5">
    <source>
        <dbReference type="EMBL" id="KAF2247079.1"/>
    </source>
</evidence>
<dbReference type="RefSeq" id="XP_033682083.1">
    <property type="nucleotide sequence ID" value="XM_033822317.1"/>
</dbReference>
<feature type="region of interest" description="Disordered" evidence="3">
    <location>
        <begin position="465"/>
        <end position="500"/>
    </location>
</feature>
<feature type="region of interest" description="Disordered" evidence="3">
    <location>
        <begin position="513"/>
        <end position="594"/>
    </location>
</feature>
<reference evidence="5" key="1">
    <citation type="journal article" date="2020" name="Stud. Mycol.">
        <title>101 Dothideomycetes genomes: a test case for predicting lifestyles and emergence of pathogens.</title>
        <authorList>
            <person name="Haridas S."/>
            <person name="Albert R."/>
            <person name="Binder M."/>
            <person name="Bloem J."/>
            <person name="Labutti K."/>
            <person name="Salamov A."/>
            <person name="Andreopoulos B."/>
            <person name="Baker S."/>
            <person name="Barry K."/>
            <person name="Bills G."/>
            <person name="Bluhm B."/>
            <person name="Cannon C."/>
            <person name="Castanera R."/>
            <person name="Culley D."/>
            <person name="Daum C."/>
            <person name="Ezra D."/>
            <person name="Gonzalez J."/>
            <person name="Henrissat B."/>
            <person name="Kuo A."/>
            <person name="Liang C."/>
            <person name="Lipzen A."/>
            <person name="Lutzoni F."/>
            <person name="Magnuson J."/>
            <person name="Mondo S."/>
            <person name="Nolan M."/>
            <person name="Ohm R."/>
            <person name="Pangilinan J."/>
            <person name="Park H.-J."/>
            <person name="Ramirez L."/>
            <person name="Alfaro M."/>
            <person name="Sun H."/>
            <person name="Tritt A."/>
            <person name="Yoshinaga Y."/>
            <person name="Zwiers L.-H."/>
            <person name="Turgeon B."/>
            <person name="Goodwin S."/>
            <person name="Spatafora J."/>
            <person name="Crous P."/>
            <person name="Grigoriev I."/>
        </authorList>
    </citation>
    <scope>NUCLEOTIDE SEQUENCE</scope>
    <source>
        <strain evidence="5">CBS 122368</strain>
    </source>
</reference>
<dbReference type="InterPro" id="IPR036987">
    <property type="entry name" value="SRA-YDG_sf"/>
</dbReference>
<feature type="compositionally biased region" description="Polar residues" evidence="3">
    <location>
        <begin position="466"/>
        <end position="483"/>
    </location>
</feature>
<keyword evidence="6" id="KW-1185">Reference proteome</keyword>
<dbReference type="GeneID" id="54575647"/>
<dbReference type="InterPro" id="IPR015947">
    <property type="entry name" value="PUA-like_sf"/>
</dbReference>
<feature type="region of interest" description="Disordered" evidence="3">
    <location>
        <begin position="380"/>
        <end position="405"/>
    </location>
</feature>
<feature type="compositionally biased region" description="Polar residues" evidence="3">
    <location>
        <begin position="392"/>
        <end position="405"/>
    </location>
</feature>
<feature type="compositionally biased region" description="Low complexity" evidence="3">
    <location>
        <begin position="513"/>
        <end position="530"/>
    </location>
</feature>
<dbReference type="SUPFAM" id="SSF88697">
    <property type="entry name" value="PUA domain-like"/>
    <property type="match status" value="1"/>
</dbReference>
<proteinExistence type="predicted"/>
<feature type="compositionally biased region" description="Basic and acidic residues" evidence="3">
    <location>
        <begin position="754"/>
        <end position="763"/>
    </location>
</feature>
<dbReference type="EMBL" id="ML987197">
    <property type="protein sequence ID" value="KAF2247079.1"/>
    <property type="molecule type" value="Genomic_DNA"/>
</dbReference>
<feature type="compositionally biased region" description="Basic and acidic residues" evidence="3">
    <location>
        <begin position="534"/>
        <end position="545"/>
    </location>
</feature>
<gene>
    <name evidence="5" type="ORF">BU26DRAFT_341312</name>
</gene>
<dbReference type="Proteomes" id="UP000800094">
    <property type="component" value="Unassembled WGS sequence"/>
</dbReference>
<comment type="subcellular location">
    <subcellularLocation>
        <location evidence="2">Nucleus</location>
    </subcellularLocation>
</comment>
<dbReference type="GO" id="GO:0005634">
    <property type="term" value="C:nucleus"/>
    <property type="evidence" value="ECO:0007669"/>
    <property type="project" value="UniProtKB-SubCell"/>
</dbReference>
<evidence type="ECO:0000256" key="1">
    <source>
        <dbReference type="ARBA" id="ARBA00023242"/>
    </source>
</evidence>
<dbReference type="AlphaFoldDB" id="A0A6A6IA20"/>